<dbReference type="PROSITE" id="PS50893">
    <property type="entry name" value="ABC_TRANSPORTER_2"/>
    <property type="match status" value="2"/>
</dbReference>
<evidence type="ECO:0000256" key="1">
    <source>
        <dbReference type="ARBA" id="ARBA00004236"/>
    </source>
</evidence>
<dbReference type="InterPro" id="IPR003439">
    <property type="entry name" value="ABC_transporter-like_ATP-bd"/>
</dbReference>
<dbReference type="RefSeq" id="WP_006720543.1">
    <property type="nucleotide sequence ID" value="NZ_CP085935.1"/>
</dbReference>
<reference evidence="10 11" key="2">
    <citation type="submission" date="2008-10" db="EMBL/GenBank/DDBJ databases">
        <authorList>
            <person name="Fulton L."/>
            <person name="Clifton S."/>
            <person name="Fulton B."/>
            <person name="Xu J."/>
            <person name="Minx P."/>
            <person name="Pepin K.H."/>
            <person name="Johnson M."/>
            <person name="Thiruvilangam P."/>
            <person name="Bhonagiri V."/>
            <person name="Nash W.E."/>
            <person name="Mardis E.R."/>
            <person name="Wilson R.K."/>
        </authorList>
    </citation>
    <scope>NUCLEOTIDE SEQUENCE [LARGE SCALE GENOMIC DNA]</scope>
    <source>
        <strain evidence="10 11">DSM 13279</strain>
    </source>
</reference>
<dbReference type="InterPro" id="IPR050095">
    <property type="entry name" value="ECF_ABC_transporter_ATP-bd"/>
</dbReference>
<evidence type="ECO:0000256" key="7">
    <source>
        <dbReference type="ARBA" id="ARBA00022967"/>
    </source>
</evidence>
<proteinExistence type="inferred from homology"/>
<dbReference type="GO" id="GO:0043190">
    <property type="term" value="C:ATP-binding cassette (ABC) transporter complex"/>
    <property type="evidence" value="ECO:0007669"/>
    <property type="project" value="TreeGrafter"/>
</dbReference>
<evidence type="ECO:0000256" key="4">
    <source>
        <dbReference type="ARBA" id="ARBA00022475"/>
    </source>
</evidence>
<comment type="similarity">
    <text evidence="2">Belongs to the ABC transporter superfamily.</text>
</comment>
<dbReference type="PANTHER" id="PTHR43553">
    <property type="entry name" value="HEAVY METAL TRANSPORTER"/>
    <property type="match status" value="1"/>
</dbReference>
<dbReference type="GeneID" id="98002136"/>
<accession>B6G9Z0</accession>
<evidence type="ECO:0000256" key="6">
    <source>
        <dbReference type="ARBA" id="ARBA00022840"/>
    </source>
</evidence>
<dbReference type="SUPFAM" id="SSF52540">
    <property type="entry name" value="P-loop containing nucleoside triphosphate hydrolases"/>
    <property type="match status" value="2"/>
</dbReference>
<keyword evidence="4" id="KW-1003">Cell membrane</keyword>
<dbReference type="Proteomes" id="UP000003560">
    <property type="component" value="Unassembled WGS sequence"/>
</dbReference>
<dbReference type="InterPro" id="IPR027417">
    <property type="entry name" value="P-loop_NTPase"/>
</dbReference>
<evidence type="ECO:0000256" key="8">
    <source>
        <dbReference type="ARBA" id="ARBA00023136"/>
    </source>
</evidence>
<dbReference type="Pfam" id="PF00005">
    <property type="entry name" value="ABC_tran"/>
    <property type="match status" value="2"/>
</dbReference>
<gene>
    <name evidence="10" type="ORF">COLSTE_00881</name>
</gene>
<keyword evidence="7" id="KW-1278">Translocase</keyword>
<dbReference type="CDD" id="cd03225">
    <property type="entry name" value="ABC_cobalt_CbiO_domain1"/>
    <property type="match status" value="2"/>
</dbReference>
<dbReference type="eggNOG" id="COG1129">
    <property type="taxonomic scope" value="Bacteria"/>
</dbReference>
<evidence type="ECO:0000313" key="11">
    <source>
        <dbReference type="Proteomes" id="UP000003560"/>
    </source>
</evidence>
<dbReference type="InterPro" id="IPR015856">
    <property type="entry name" value="ABC_transpr_CbiO/EcfA_su"/>
</dbReference>
<evidence type="ECO:0000259" key="9">
    <source>
        <dbReference type="PROSITE" id="PS50893"/>
    </source>
</evidence>
<comment type="subcellular location">
    <subcellularLocation>
        <location evidence="1">Cell membrane</location>
    </subcellularLocation>
</comment>
<keyword evidence="3" id="KW-0813">Transport</keyword>
<dbReference type="FunFam" id="3.40.50.300:FF:000224">
    <property type="entry name" value="Energy-coupling factor transporter ATP-binding protein EcfA"/>
    <property type="match status" value="1"/>
</dbReference>
<dbReference type="GO" id="GO:0016887">
    <property type="term" value="F:ATP hydrolysis activity"/>
    <property type="evidence" value="ECO:0007669"/>
    <property type="project" value="InterPro"/>
</dbReference>
<protein>
    <submittedName>
        <fullName evidence="10">Cobalt ABC transporter, ATP-binding protein</fullName>
    </submittedName>
</protein>
<dbReference type="InterPro" id="IPR003593">
    <property type="entry name" value="AAA+_ATPase"/>
</dbReference>
<dbReference type="GO" id="GO:0042626">
    <property type="term" value="F:ATPase-coupled transmembrane transporter activity"/>
    <property type="evidence" value="ECO:0007669"/>
    <property type="project" value="TreeGrafter"/>
</dbReference>
<sequence length="556" mass="58850">MTNTEAPERTGTLIQLTHVHLAYPGSQTEALADVSLSIPTGQHVCILGSNGSGKSTLLQLVNVLALPTSGAVHVAGIDTREPGRALEIRSRTASVFQHPEDQMVTSIVADDVAFGPENLRIAQPEIASRVDAALAAVGMKDRARSDPSDLSGGQVQRVAIAGALAMEPDILLLDEPCAMLDVEGRESVRTIIRNLRARGMTILHVTHFMEDAQEADRAIVLKRGRVAFDGTPSALFSQPDLVNELGLEMPGGRSETGAQGNDVATDVAAPGIAIPDAPVDPSLVFEHVSFSYERAANPRKRTRRRALFGSRGTVDAPRSERAGKAAVQKHPLAVEDLSFEARPGTITALIGHTGSGKSTTAELACALKLPTAGAVRVGGIDTADIARRRELRGLVGYVAQLPERQLFAETVFDDVAFGPRNLGLTPREVEARVREALRSVNLAPTGALLTSSPFALSGGQQRSVALAGVLAMKQPILVLDEPMAGLDPAGRAHVRALLKQLRRQGTTLLMVTHSMEDVAELADQVIALDGGRRVDGRALTARPANGKVVSEHGPAR</sequence>
<dbReference type="HOGENOM" id="CLU_000604_86_7_11"/>
<evidence type="ECO:0000256" key="2">
    <source>
        <dbReference type="ARBA" id="ARBA00005417"/>
    </source>
</evidence>
<feature type="domain" description="ABC transporter" evidence="9">
    <location>
        <begin position="14"/>
        <end position="248"/>
    </location>
</feature>
<keyword evidence="11" id="KW-1185">Reference proteome</keyword>
<keyword evidence="6 10" id="KW-0067">ATP-binding</keyword>
<evidence type="ECO:0000256" key="5">
    <source>
        <dbReference type="ARBA" id="ARBA00022741"/>
    </source>
</evidence>
<dbReference type="PANTHER" id="PTHR43553:SF24">
    <property type="entry name" value="ENERGY-COUPLING FACTOR TRANSPORTER ATP-BINDING PROTEIN ECFA1"/>
    <property type="match status" value="1"/>
</dbReference>
<reference evidence="10 11" key="1">
    <citation type="submission" date="2008-10" db="EMBL/GenBank/DDBJ databases">
        <title>Draft genome sequence of Collinsella stercoris (DSM 13279).</title>
        <authorList>
            <person name="Sudarsanam P."/>
            <person name="Ley R."/>
            <person name="Guruge J."/>
            <person name="Turnbaugh P.J."/>
            <person name="Mahowald M."/>
            <person name="Liep D."/>
            <person name="Gordon J."/>
        </authorList>
    </citation>
    <scope>NUCLEOTIDE SEQUENCE [LARGE SCALE GENOMIC DNA]</scope>
    <source>
        <strain evidence="10 11">DSM 13279</strain>
    </source>
</reference>
<comment type="caution">
    <text evidence="10">The sequence shown here is derived from an EMBL/GenBank/DDBJ whole genome shotgun (WGS) entry which is preliminary data.</text>
</comment>
<keyword evidence="8" id="KW-0472">Membrane</keyword>
<evidence type="ECO:0000256" key="3">
    <source>
        <dbReference type="ARBA" id="ARBA00022448"/>
    </source>
</evidence>
<dbReference type="EMBL" id="ABXJ01000055">
    <property type="protein sequence ID" value="EEA90845.1"/>
    <property type="molecule type" value="Genomic_DNA"/>
</dbReference>
<evidence type="ECO:0000313" key="10">
    <source>
        <dbReference type="EMBL" id="EEA90845.1"/>
    </source>
</evidence>
<dbReference type="SMART" id="SM00382">
    <property type="entry name" value="AAA"/>
    <property type="match status" value="2"/>
</dbReference>
<dbReference type="GO" id="GO:0005524">
    <property type="term" value="F:ATP binding"/>
    <property type="evidence" value="ECO:0007669"/>
    <property type="project" value="UniProtKB-KW"/>
</dbReference>
<dbReference type="STRING" id="445975.COLSTE_00881"/>
<dbReference type="Gene3D" id="3.40.50.300">
    <property type="entry name" value="P-loop containing nucleotide triphosphate hydrolases"/>
    <property type="match status" value="2"/>
</dbReference>
<organism evidence="10 11">
    <name type="scientific">Collinsella stercoris DSM 13279</name>
    <dbReference type="NCBI Taxonomy" id="445975"/>
    <lineage>
        <taxon>Bacteria</taxon>
        <taxon>Bacillati</taxon>
        <taxon>Actinomycetota</taxon>
        <taxon>Coriobacteriia</taxon>
        <taxon>Coriobacteriales</taxon>
        <taxon>Coriobacteriaceae</taxon>
        <taxon>Collinsella</taxon>
    </lineage>
</organism>
<dbReference type="AlphaFoldDB" id="B6G9Z0"/>
<keyword evidence="5" id="KW-0547">Nucleotide-binding</keyword>
<feature type="domain" description="ABC transporter" evidence="9">
    <location>
        <begin position="317"/>
        <end position="555"/>
    </location>
</feature>
<name>B6G9Z0_9ACTN</name>
<dbReference type="NCBIfam" id="NF010167">
    <property type="entry name" value="PRK13648.1"/>
    <property type="match status" value="2"/>
</dbReference>